<gene>
    <name evidence="8" type="ORF">CSING_00500</name>
    <name evidence="9" type="ORF">MHK08_12000</name>
</gene>
<organism evidence="8 10">
    <name type="scientific">Corynebacterium singulare</name>
    <dbReference type="NCBI Taxonomy" id="161899"/>
    <lineage>
        <taxon>Bacteria</taxon>
        <taxon>Bacillati</taxon>
        <taxon>Actinomycetota</taxon>
        <taxon>Actinomycetes</taxon>
        <taxon>Mycobacteriales</taxon>
        <taxon>Corynebacteriaceae</taxon>
        <taxon>Corynebacterium</taxon>
    </lineage>
</organism>
<evidence type="ECO:0000313" key="11">
    <source>
        <dbReference type="Proteomes" id="UP001521911"/>
    </source>
</evidence>
<evidence type="ECO:0000256" key="4">
    <source>
        <dbReference type="ARBA" id="ARBA00022989"/>
    </source>
</evidence>
<name>A0A0B6EXK2_9CORY</name>
<evidence type="ECO:0000256" key="3">
    <source>
        <dbReference type="ARBA" id="ARBA00022692"/>
    </source>
</evidence>
<dbReference type="HOGENOM" id="CLU_083873_3_1_11"/>
<dbReference type="STRING" id="161899.CSING_00500"/>
<evidence type="ECO:0000256" key="2">
    <source>
        <dbReference type="ARBA" id="ARBA00009399"/>
    </source>
</evidence>
<dbReference type="OrthoDB" id="3828151at2"/>
<dbReference type="RefSeq" id="WP_042528765.1">
    <property type="nucleotide sequence ID" value="NZ_CP010827.1"/>
</dbReference>
<sequence length="152" mass="17150">MPNHAERLSRSNSLQAQGTKFAITGAISAVIDVGITWLFQIGLDLFGGVTSRTLGFVAGTLVAYLLNRRWTFNANASKRRFAAVIATYAMTYAINILLYRWAFPFFDHNLEWPSSWALAMAFVIAQGTATLINFFVQRWVIFRSTRKSFQVD</sequence>
<feature type="transmembrane region" description="Helical" evidence="6">
    <location>
        <begin position="45"/>
        <end position="66"/>
    </location>
</feature>
<feature type="transmembrane region" description="Helical" evidence="6">
    <location>
        <begin position="115"/>
        <end position="136"/>
    </location>
</feature>
<dbReference type="GO" id="GO:0000271">
    <property type="term" value="P:polysaccharide biosynthetic process"/>
    <property type="evidence" value="ECO:0007669"/>
    <property type="project" value="InterPro"/>
</dbReference>
<accession>A0A0B6EXK2</accession>
<reference evidence="8 10" key="1">
    <citation type="journal article" date="2015" name="Genome Announc.">
        <title>Complete Genome Sequence and Annotation of Corynebacterium singulare DSM 44357, Isolated from a Human Semen Specimen.</title>
        <authorList>
            <person name="Merten M."/>
            <person name="Brinkrolf K."/>
            <person name="Albersmeier A."/>
            <person name="Kutter Y."/>
            <person name="Ruckert C."/>
            <person name="Tauch A."/>
        </authorList>
    </citation>
    <scope>NUCLEOTIDE SEQUENCE [LARGE SCALE GENOMIC DNA]</scope>
    <source>
        <strain evidence="8">IBS B52218</strain>
    </source>
</reference>
<keyword evidence="5 6" id="KW-0472">Membrane</keyword>
<dbReference type="PANTHER" id="PTHR38459">
    <property type="entry name" value="PROPHAGE BACTOPRENOL-LINKED GLUCOSE TRANSLOCASE HOMOLOG"/>
    <property type="match status" value="1"/>
</dbReference>
<comment type="subcellular location">
    <subcellularLocation>
        <location evidence="1">Membrane</location>
        <topology evidence="1">Multi-pass membrane protein</topology>
    </subcellularLocation>
</comment>
<dbReference type="Proteomes" id="UP001521911">
    <property type="component" value="Unassembled WGS sequence"/>
</dbReference>
<evidence type="ECO:0000256" key="5">
    <source>
        <dbReference type="ARBA" id="ARBA00023136"/>
    </source>
</evidence>
<dbReference type="AlphaFoldDB" id="A0A0B6EXK2"/>
<evidence type="ECO:0000313" key="8">
    <source>
        <dbReference type="EMBL" id="AJI77669.1"/>
    </source>
</evidence>
<evidence type="ECO:0000313" key="10">
    <source>
        <dbReference type="Proteomes" id="UP000031890"/>
    </source>
</evidence>
<dbReference type="EMBL" id="JAKRDF010000021">
    <property type="protein sequence ID" value="MCG7277181.1"/>
    <property type="molecule type" value="Genomic_DNA"/>
</dbReference>
<dbReference type="KEGG" id="csx:CSING_00500"/>
<dbReference type="GO" id="GO:0005886">
    <property type="term" value="C:plasma membrane"/>
    <property type="evidence" value="ECO:0007669"/>
    <property type="project" value="TreeGrafter"/>
</dbReference>
<reference evidence="9 11" key="2">
    <citation type="submission" date="2022-02" db="EMBL/GenBank/DDBJ databases">
        <title>Uncovering new skin microbiome diversity through culturing and metagenomics.</title>
        <authorList>
            <person name="Conlan S."/>
            <person name="Deming C."/>
            <person name="Nisc Comparative Sequencing Program N."/>
            <person name="Segre J.A."/>
        </authorList>
    </citation>
    <scope>NUCLEOTIDE SEQUENCE [LARGE SCALE GENOMIC DNA]</scope>
    <source>
        <strain evidence="9 11">ACRQV</strain>
    </source>
</reference>
<protein>
    <submittedName>
        <fullName evidence="9">GtrA family protein</fullName>
    </submittedName>
    <submittedName>
        <fullName evidence="8">Putative membrane protein</fullName>
    </submittedName>
</protein>
<dbReference type="InterPro" id="IPR007267">
    <property type="entry name" value="GtrA_DPMS_TM"/>
</dbReference>
<evidence type="ECO:0000256" key="1">
    <source>
        <dbReference type="ARBA" id="ARBA00004141"/>
    </source>
</evidence>
<evidence type="ECO:0000313" key="9">
    <source>
        <dbReference type="EMBL" id="MCG7277181.1"/>
    </source>
</evidence>
<evidence type="ECO:0000259" key="7">
    <source>
        <dbReference type="Pfam" id="PF04138"/>
    </source>
</evidence>
<dbReference type="Pfam" id="PF04138">
    <property type="entry name" value="GtrA_DPMS_TM"/>
    <property type="match status" value="1"/>
</dbReference>
<feature type="domain" description="GtrA/DPMS transmembrane" evidence="7">
    <location>
        <begin position="20"/>
        <end position="142"/>
    </location>
</feature>
<keyword evidence="3 6" id="KW-0812">Transmembrane</keyword>
<feature type="transmembrane region" description="Helical" evidence="6">
    <location>
        <begin position="81"/>
        <end position="103"/>
    </location>
</feature>
<comment type="similarity">
    <text evidence="2">Belongs to the GtrA family.</text>
</comment>
<dbReference type="Proteomes" id="UP000031890">
    <property type="component" value="Chromosome"/>
</dbReference>
<keyword evidence="4 6" id="KW-1133">Transmembrane helix</keyword>
<dbReference type="EMBL" id="CP010827">
    <property type="protein sequence ID" value="AJI77669.1"/>
    <property type="molecule type" value="Genomic_DNA"/>
</dbReference>
<evidence type="ECO:0000256" key="6">
    <source>
        <dbReference type="SAM" id="Phobius"/>
    </source>
</evidence>
<proteinExistence type="inferred from homology"/>
<dbReference type="InterPro" id="IPR051401">
    <property type="entry name" value="GtrA_CellWall_Glycosyl"/>
</dbReference>
<keyword evidence="11" id="KW-1185">Reference proteome</keyword>
<feature type="transmembrane region" description="Helical" evidence="6">
    <location>
        <begin position="21"/>
        <end position="39"/>
    </location>
</feature>
<dbReference type="PANTHER" id="PTHR38459:SF6">
    <property type="entry name" value="ARABINOGALACTAN BIOSYNTHESIS RECRUITING PROTEIN RV3789"/>
    <property type="match status" value="1"/>
</dbReference>